<gene>
    <name evidence="2" type="ORF">SBRY_70245</name>
</gene>
<evidence type="ECO:0000313" key="3">
    <source>
        <dbReference type="Proteomes" id="UP001153328"/>
    </source>
</evidence>
<feature type="region of interest" description="Disordered" evidence="1">
    <location>
        <begin position="94"/>
        <end position="394"/>
    </location>
</feature>
<feature type="compositionally biased region" description="Basic and acidic residues" evidence="1">
    <location>
        <begin position="181"/>
        <end position="194"/>
    </location>
</feature>
<feature type="compositionally biased region" description="Basic residues" evidence="1">
    <location>
        <begin position="195"/>
        <end position="204"/>
    </location>
</feature>
<feature type="compositionally biased region" description="Basic and acidic residues" evidence="1">
    <location>
        <begin position="208"/>
        <end position="239"/>
    </location>
</feature>
<dbReference type="EMBL" id="CAJVAX010000021">
    <property type="protein sequence ID" value="CAG7655792.1"/>
    <property type="molecule type" value="Genomic_DNA"/>
</dbReference>
<dbReference type="AlphaFoldDB" id="A0A9W4MH83"/>
<sequence>MVHAGQLDPGLDQRRVEHGVLGCPGRSGAGLPEPGLHDAEHHAGVAREAVHVPGQQRQLRGVRAEPAHQRQWCVLAQHPGHVHPAEPVLRGEAGRERGDHQRGAGPGPQPGLHPRHLPRGRADQRDPRQHRGAGPGLRHDRAGQRRRRDEGLGRRRRPAGRLPDRRGCGQLPAAAAGGRPGFDREPRGQPDHRPGRLRPCRRCTCRAGADRVRDQQQRRDHRPHLDLAGRPRQRTDRLDGQPGRHRPEGQRQQRAGHRPVRGALQEVRRGVARPGRQDDLLPEREGLRRPEPGGGAERQHPGLRRVQGGRQRHHPRGLGPGQLLQLHRGPVDHPGPRVRGADHGGGQVPRPPGGLARRHGPIRPCHQQHRSGDVRHRHDALDGDVVPVTGGPGH</sequence>
<feature type="compositionally biased region" description="Low complexity" evidence="1">
    <location>
        <begin position="383"/>
        <end position="394"/>
    </location>
</feature>
<keyword evidence="3" id="KW-1185">Reference proteome</keyword>
<protein>
    <submittedName>
        <fullName evidence="2">Uncharacterized protein</fullName>
    </submittedName>
</protein>
<proteinExistence type="predicted"/>
<feature type="compositionally biased region" description="Basic and acidic residues" evidence="1">
    <location>
        <begin position="329"/>
        <end position="342"/>
    </location>
</feature>
<evidence type="ECO:0000256" key="1">
    <source>
        <dbReference type="SAM" id="MobiDB-lite"/>
    </source>
</evidence>
<evidence type="ECO:0000313" key="2">
    <source>
        <dbReference type="EMBL" id="CAG7655792.1"/>
    </source>
</evidence>
<accession>A0A9W4MH83</accession>
<feature type="compositionally biased region" description="Basic and acidic residues" evidence="1">
    <location>
        <begin position="137"/>
        <end position="153"/>
    </location>
</feature>
<reference evidence="2" key="1">
    <citation type="submission" date="2021-06" db="EMBL/GenBank/DDBJ databases">
        <authorList>
            <person name="Arsene-Ploetze F."/>
        </authorList>
    </citation>
    <scope>NUCLEOTIDE SEQUENCE</scope>
    <source>
        <strain evidence="2">SBRY1</strain>
    </source>
</reference>
<comment type="caution">
    <text evidence="2">The sequence shown here is derived from an EMBL/GenBank/DDBJ whole genome shotgun (WGS) entry which is preliminary data.</text>
</comment>
<feature type="compositionally biased region" description="Basic residues" evidence="1">
    <location>
        <begin position="356"/>
        <end position="369"/>
    </location>
</feature>
<feature type="compositionally biased region" description="Basic and acidic residues" evidence="1">
    <location>
        <begin position="275"/>
        <end position="291"/>
    </location>
</feature>
<name>A0A9W4MH83_9ACTN</name>
<feature type="compositionally biased region" description="Basic and acidic residues" evidence="1">
    <location>
        <begin position="370"/>
        <end position="381"/>
    </location>
</feature>
<organism evidence="2 3">
    <name type="scientific">Actinacidiphila bryophytorum</name>
    <dbReference type="NCBI Taxonomy" id="1436133"/>
    <lineage>
        <taxon>Bacteria</taxon>
        <taxon>Bacillati</taxon>
        <taxon>Actinomycetota</taxon>
        <taxon>Actinomycetes</taxon>
        <taxon>Kitasatosporales</taxon>
        <taxon>Streptomycetaceae</taxon>
        <taxon>Actinacidiphila</taxon>
    </lineage>
</organism>
<feature type="compositionally biased region" description="Basic and acidic residues" evidence="1">
    <location>
        <begin position="120"/>
        <end position="129"/>
    </location>
</feature>
<dbReference type="Proteomes" id="UP001153328">
    <property type="component" value="Unassembled WGS sequence"/>
</dbReference>